<comment type="caution">
    <text evidence="3">The sequence shown here is derived from an EMBL/GenBank/DDBJ whole genome shotgun (WGS) entry which is preliminary data.</text>
</comment>
<feature type="domain" description="Protein kinase" evidence="2">
    <location>
        <begin position="2264"/>
        <end position="2591"/>
    </location>
</feature>
<evidence type="ECO:0000259" key="2">
    <source>
        <dbReference type="PROSITE" id="PS50011"/>
    </source>
</evidence>
<dbReference type="PANTHER" id="PTHR44167:SF30">
    <property type="entry name" value="PHOSPHORYLASE KINASE"/>
    <property type="match status" value="1"/>
</dbReference>
<feature type="region of interest" description="Disordered" evidence="1">
    <location>
        <begin position="153"/>
        <end position="188"/>
    </location>
</feature>
<dbReference type="InterPro" id="IPR011009">
    <property type="entry name" value="Kinase-like_dom_sf"/>
</dbReference>
<feature type="region of interest" description="Disordered" evidence="1">
    <location>
        <begin position="2047"/>
        <end position="2114"/>
    </location>
</feature>
<dbReference type="SMART" id="SM00220">
    <property type="entry name" value="S_TKc"/>
    <property type="match status" value="1"/>
</dbReference>
<evidence type="ECO:0000313" key="3">
    <source>
        <dbReference type="EMBL" id="OAE31173.1"/>
    </source>
</evidence>
<dbReference type="Pfam" id="PF00069">
    <property type="entry name" value="Pkinase"/>
    <property type="match status" value="1"/>
</dbReference>
<dbReference type="GO" id="GO:0004674">
    <property type="term" value="F:protein serine/threonine kinase activity"/>
    <property type="evidence" value="ECO:0007669"/>
    <property type="project" value="TreeGrafter"/>
</dbReference>
<reference evidence="3" key="1">
    <citation type="submission" date="2016-03" db="EMBL/GenBank/DDBJ databases">
        <title>Mechanisms controlling the formation of the plant cell surface in tip-growing cells are functionally conserved among land plants.</title>
        <authorList>
            <person name="Honkanen S."/>
            <person name="Jones V.A."/>
            <person name="Morieri G."/>
            <person name="Champion C."/>
            <person name="Hetherington A.J."/>
            <person name="Kelly S."/>
            <person name="Saint-Marcoux D."/>
            <person name="Proust H."/>
            <person name="Prescott H."/>
            <person name="Dolan L."/>
        </authorList>
    </citation>
    <scope>NUCLEOTIDE SEQUENCE [LARGE SCALE GENOMIC DNA]</scope>
    <source>
        <tissue evidence="3">Whole gametophyte</tissue>
    </source>
</reference>
<dbReference type="GO" id="GO:0005524">
    <property type="term" value="F:ATP binding"/>
    <property type="evidence" value="ECO:0007669"/>
    <property type="project" value="InterPro"/>
</dbReference>
<dbReference type="Gene3D" id="1.10.510.10">
    <property type="entry name" value="Transferase(Phosphotransferase) domain 1"/>
    <property type="match status" value="1"/>
</dbReference>
<feature type="region of interest" description="Disordered" evidence="1">
    <location>
        <begin position="930"/>
        <end position="956"/>
    </location>
</feature>
<dbReference type="GO" id="GO:0005634">
    <property type="term" value="C:nucleus"/>
    <property type="evidence" value="ECO:0007669"/>
    <property type="project" value="TreeGrafter"/>
</dbReference>
<evidence type="ECO:0000256" key="1">
    <source>
        <dbReference type="SAM" id="MobiDB-lite"/>
    </source>
</evidence>
<protein>
    <recommendedName>
        <fullName evidence="2">Protein kinase domain-containing protein</fullName>
    </recommendedName>
</protein>
<dbReference type="InterPro" id="IPR000719">
    <property type="entry name" value="Prot_kinase_dom"/>
</dbReference>
<feature type="compositionally biased region" description="Polar residues" evidence="1">
    <location>
        <begin position="2047"/>
        <end position="2082"/>
    </location>
</feature>
<feature type="compositionally biased region" description="Basic and acidic residues" evidence="1">
    <location>
        <begin position="153"/>
        <end position="176"/>
    </location>
</feature>
<keyword evidence="4" id="KW-1185">Reference proteome</keyword>
<feature type="compositionally biased region" description="Low complexity" evidence="1">
    <location>
        <begin position="688"/>
        <end position="699"/>
    </location>
</feature>
<sequence>MFHPAQSPPVPSPAFSEESASLLASELSEAFILPKKEKESPFKNFPRRLTASAVGDNADSPSNANLPVPPVMALVGTREKMETWLKHSGPGSSCLWAQVEDFSLSKRALSGQLRLSYRLRSEQSLSLPVLSGAPVELSPVASKEGWRRITKKSVHEILHPHDSDTRSSRSKSDAHDSPNASPGLERKSTGGAIKDRAVSLVVPEKAYRQLLQMVSPGGVVRQYQSLLRRAADVSNFLDVDFQLVDLPKWLSHRLFAVFWEDTDVVVVRRDAPDLKWTLLRFDFDEGVIRSTEGASVCSLETTFGNKSLCDIHASRKRFRAEPAAGDVGFNSKQKSLEEVKSELEWKSWKCMSRSQEHTSVSPLALMLMDLLGTLATVSATEIESVKLLFNPDPWETSALGQDDLVLGVSAVRTMFTCRGRKGLSSKEKLALAKLRSDSDELHLEGICTLLELLKVGDASSSSIGSKALVDIKSPPSHSNHDSSRSSSAVWLPSDQEDIESSFREQLKKEAGLREVAESNSATDGGAMEADSGKRKLRHGSVREHSQRANGEVALSRVGSQADGDVGGANNGWCRFEELDAMHQKEDADNDEVGVMQVSEWVKNGFFEVLIRKLMSRPRCVQEDKVEKTKQLSFELVLEAFLKILDLLPGEGTSRMVIIILQLVNELSETIAKLSCSADKRDCGEEGGKPSSNGSSNDGSLLFVNDSVQRNGCTHENKLQDSLVKALKFSRLLSSVVSRSSILGGCLAMLGGLDLILDFYSCLLRRFPVNLRLGTRSITSKIRAEGTLPGEVMKSQDTTLKVLPCIFPRFCICRVAQTCLMDSSLNPQQEKVDLTWLSATGNKSCNLKEFILGSDPELGARLLADKTCNNYIERLLTLAPGSKTVVRKPDGCQLTYFGDSGFDSVTNKFKVETLEASVIVLPSSDKQFDVSTGVPRTKNLDNAQNTETVSLPHQRQTRPYVPRLPLSSIQTTSSGSGPTAVCLKDSSESKSVAVADTGDLASNLYTGSSTHFDILRAVSDVKYELLRSMAELFGNHSLSLMRLRSYLHQKVQSEGESQLVKSFLPDMIGGFLNTVPEQTSRRAKKIQLQVVSILDMSEICGGMCPSESFRVCGGEDAQGGPCWSGPGPPDVSYEYKRSVDVLLLEIGKRLTVMVCHLTKMVNKSEAYEGDETSNQIWMRGQSPQCCEPSLVSKTLYSGHMLSLWVDVGILLQFLEDFVLLWPEEGSARRVLKCCGKPIEGIFGLLAQSPSQSDWNLAQILAMQHLFRLSTVCMKSPAHEKDPGVQVWNDVDAFFWQLLITNDSNWICVKNFAEWVLLKSCQGCVRTLLEGYQNALWEPLEIYYSMLGQKVNPLWTQSKHSDSRRGGKMLRKSILPLLRASVLMMKKKFKCQCQSSQASPVMYMSRLLFLLDFLMNPIEGLLMTVIKAPVSCGQLNKVYRENVTSSVSNLINSRRANDQSTVQCCNQPVYSADTGPLCTNDSTGLCTKCATISSETTFCQKFTSSMKHECICILADIFSLKAFEASDEQYNMCINPRAQNPFLFRKYVNPFLEIIFICFLKCYSDRGEYSEREVQLPWGISPRWQCVSGRYRKSMNCSLQRHGPINLAVDPSGCKTLFTSKGRDKDEIVACSVRSHEDEATTLACILYARVLLSLAQNQTDDVTQGFQQVKVMDFLVQQIGLEYEISQVATPRDTVLAGRATSTPVVPGNNQFLDCIDLEDKIRRAASFRREERSSSSELSTIREGESIQGRSCDGLEGDCQLESNDMSNTSSLPRCKTSQIFRSPSSSAEVKTVSSTAVLAREDLRLERTPLQSSKRIFREQTLNTVYELVQESCMRGPGCCLGFHSARDTRSTEFAKKQAHWNLLDQPLLRFRPTQINWHKAINFSEEGPRSLLPFRERNRNTLLCNQVLSERGTNSTLTLFQRGPGAGASFNRKFRGKDENELELSVGIQSRVVPPTVEKSLEAELLATANKSSFKTRGVAQCELAVEGEEKEVIHYNSTAVKYAGRFFDLNEEVERELAQEDSPTPTSHDIDVKDTTGVAELPTSCTSQHELHSTVQKSTTAGSVNSQSASENMSLQPESTHVPDLGSNKRTPARPAIPRLKLPKSLRKGGQDMISDASMEVELLPSTSSTQESNGRLNSLLELHKAFSASDREDKSWRLGSYETERLRRRLYRHAGLHVLLLELYVALMLNIQGTLEACYSDRFPMENRKLNAPFFLSYHLNHAANSYLLPCLSKRMKDFKPAAYRILKLTWRVLFTPTLYRSRNRIAHGAFAQVYTATVRNQSVDAEERVVLKVIDVPKGPHDPCRFFDVFSEVEILERFVGEPRVCQILDYGVDAESFILVLKHYKCSLRTWRERHHGKPGGEIKPSPEVQQQTFYTRLPLYLEVFSAVLQAVKVLEAENVVHYDLKCDNILLEPVDPCCPESEFWTPTWPPADASKLLPFRVCIADFGQSKASLYLGGECTVRNRGTEYVKSPEMLKLLSNQSQKDSDFNVRQAGEAVGKAVDVWSLGCLLYELLTGEYLFYDDDWLRFFIRVTVPSEELIPEDKAAKVDNYGPVMDLLRFVFVRDPIQRPTLDDLTICVEQLQLKVLEQTEANMRRVTDISSQGLTDFFPGEDTDTDSDSSSDVQISGELDVCPQQEKPPHTRHSLRRCLNCLICHCDCIRENNQKDHKAQEANIAPPDEYVFNGELFHSKSLGLLWGLHIYEAICEKVLERIHSQIRSFGKMDGVYFTIHLPKTEACSSLQETRQAEQGQWTMSLQLGRSISASSTGSSLDCGGSTAVVETLKLGYMGSYLDLNEQILSITRIQCTGGHSSLKVLRRIETLPMVCNSNET</sequence>
<proteinExistence type="predicted"/>
<dbReference type="PROSITE" id="PS00108">
    <property type="entry name" value="PROTEIN_KINASE_ST"/>
    <property type="match status" value="1"/>
</dbReference>
<dbReference type="Proteomes" id="UP000077202">
    <property type="component" value="Unassembled WGS sequence"/>
</dbReference>
<name>A0A176WEW6_MARPO</name>
<dbReference type="PROSITE" id="PS50011">
    <property type="entry name" value="PROTEIN_KINASE_DOM"/>
    <property type="match status" value="1"/>
</dbReference>
<dbReference type="SUPFAM" id="SSF56112">
    <property type="entry name" value="Protein kinase-like (PK-like)"/>
    <property type="match status" value="1"/>
</dbReference>
<gene>
    <name evidence="3" type="ORF">AXG93_3617s1130</name>
</gene>
<dbReference type="PANTHER" id="PTHR44167">
    <property type="entry name" value="OVARIAN-SPECIFIC SERINE/THREONINE-PROTEIN KINASE LOK-RELATED"/>
    <property type="match status" value="1"/>
</dbReference>
<dbReference type="GO" id="GO:0044773">
    <property type="term" value="P:mitotic DNA damage checkpoint signaling"/>
    <property type="evidence" value="ECO:0007669"/>
    <property type="project" value="TreeGrafter"/>
</dbReference>
<dbReference type="EMBL" id="LVLJ01001153">
    <property type="protein sequence ID" value="OAE31173.1"/>
    <property type="molecule type" value="Genomic_DNA"/>
</dbReference>
<accession>A0A176WEW6</accession>
<dbReference type="InterPro" id="IPR008271">
    <property type="entry name" value="Ser/Thr_kinase_AS"/>
</dbReference>
<feature type="region of interest" description="Disordered" evidence="1">
    <location>
        <begin position="679"/>
        <end position="699"/>
    </location>
</feature>
<evidence type="ECO:0000313" key="4">
    <source>
        <dbReference type="Proteomes" id="UP000077202"/>
    </source>
</evidence>
<feature type="region of interest" description="Disordered" evidence="1">
    <location>
        <begin position="470"/>
        <end position="492"/>
    </location>
</feature>
<feature type="compositionally biased region" description="Polar residues" evidence="1">
    <location>
        <begin position="939"/>
        <end position="953"/>
    </location>
</feature>
<organism evidence="3 4">
    <name type="scientific">Marchantia polymorpha subsp. ruderalis</name>
    <dbReference type="NCBI Taxonomy" id="1480154"/>
    <lineage>
        <taxon>Eukaryota</taxon>
        <taxon>Viridiplantae</taxon>
        <taxon>Streptophyta</taxon>
        <taxon>Embryophyta</taxon>
        <taxon>Marchantiophyta</taxon>
        <taxon>Marchantiopsida</taxon>
        <taxon>Marchantiidae</taxon>
        <taxon>Marchantiales</taxon>
        <taxon>Marchantiaceae</taxon>
        <taxon>Marchantia</taxon>
    </lineage>
</organism>
<feature type="region of interest" description="Disordered" evidence="1">
    <location>
        <begin position="509"/>
        <end position="560"/>
    </location>
</feature>